<evidence type="ECO:0000259" key="1">
    <source>
        <dbReference type="Pfam" id="PF23464"/>
    </source>
</evidence>
<dbReference type="AlphaFoldDB" id="A0A194Q4P4"/>
<proteinExistence type="predicted"/>
<dbReference type="Pfam" id="PF23464">
    <property type="entry name" value="WWE_3"/>
    <property type="match status" value="1"/>
</dbReference>
<dbReference type="EMBL" id="KQ459463">
    <property type="protein sequence ID" value="KPJ00508.1"/>
    <property type="molecule type" value="Genomic_DNA"/>
</dbReference>
<dbReference type="Proteomes" id="UP000053268">
    <property type="component" value="Unassembled WGS sequence"/>
</dbReference>
<name>A0A194Q4P4_PAPXU</name>
<reference evidence="2 3" key="1">
    <citation type="journal article" date="2015" name="Nat. Commun.">
        <title>Outbred genome sequencing and CRISPR/Cas9 gene editing in butterflies.</title>
        <authorList>
            <person name="Li X."/>
            <person name="Fan D."/>
            <person name="Zhang W."/>
            <person name="Liu G."/>
            <person name="Zhang L."/>
            <person name="Zhao L."/>
            <person name="Fang X."/>
            <person name="Chen L."/>
            <person name="Dong Y."/>
            <person name="Chen Y."/>
            <person name="Ding Y."/>
            <person name="Zhao R."/>
            <person name="Feng M."/>
            <person name="Zhu Y."/>
            <person name="Feng Y."/>
            <person name="Jiang X."/>
            <person name="Zhu D."/>
            <person name="Xiang H."/>
            <person name="Feng X."/>
            <person name="Li S."/>
            <person name="Wang J."/>
            <person name="Zhang G."/>
            <person name="Kronforst M.R."/>
            <person name="Wang W."/>
        </authorList>
    </citation>
    <scope>NUCLEOTIDE SEQUENCE [LARGE SCALE GENOMIC DNA]</scope>
    <source>
        <strain evidence="2">Ya'a_city_454_Px</strain>
        <tissue evidence="2">Whole body</tissue>
    </source>
</reference>
<sequence>MEDVEAASSDQLREEYKHGILTGEWHRRLILPNGELVVMHGPGVMVHFLQTNAADAFSSSSVSIKI</sequence>
<feature type="domain" description="SEC23-DDH2 WWE" evidence="1">
    <location>
        <begin position="8"/>
        <end position="61"/>
    </location>
</feature>
<protein>
    <submittedName>
        <fullName evidence="2">SEC23-interacting protein</fullName>
    </submittedName>
</protein>
<keyword evidence="3" id="KW-1185">Reference proteome</keyword>
<organism evidence="2 3">
    <name type="scientific">Papilio xuthus</name>
    <name type="common">Asian swallowtail butterfly</name>
    <dbReference type="NCBI Taxonomy" id="66420"/>
    <lineage>
        <taxon>Eukaryota</taxon>
        <taxon>Metazoa</taxon>
        <taxon>Ecdysozoa</taxon>
        <taxon>Arthropoda</taxon>
        <taxon>Hexapoda</taxon>
        <taxon>Insecta</taxon>
        <taxon>Pterygota</taxon>
        <taxon>Neoptera</taxon>
        <taxon>Endopterygota</taxon>
        <taxon>Lepidoptera</taxon>
        <taxon>Glossata</taxon>
        <taxon>Ditrysia</taxon>
        <taxon>Papilionoidea</taxon>
        <taxon>Papilionidae</taxon>
        <taxon>Papilioninae</taxon>
        <taxon>Papilio</taxon>
    </lineage>
</organism>
<dbReference type="InterPro" id="IPR057825">
    <property type="entry name" value="WWE_SEC23-DDH2"/>
</dbReference>
<evidence type="ECO:0000313" key="3">
    <source>
        <dbReference type="Proteomes" id="UP000053268"/>
    </source>
</evidence>
<gene>
    <name evidence="2" type="ORF">RR46_07098</name>
</gene>
<evidence type="ECO:0000313" key="2">
    <source>
        <dbReference type="EMBL" id="KPJ00508.1"/>
    </source>
</evidence>
<accession>A0A194Q4P4</accession>
<dbReference type="STRING" id="66420.A0A194Q4P4"/>